<evidence type="ECO:0000313" key="2">
    <source>
        <dbReference type="EMBL" id="GGE11938.1"/>
    </source>
</evidence>
<comment type="caution">
    <text evidence="2">The sequence shown here is derived from an EMBL/GenBank/DDBJ whole genome shotgun (WGS) entry which is preliminary data.</text>
</comment>
<dbReference type="InterPro" id="IPR029062">
    <property type="entry name" value="Class_I_gatase-like"/>
</dbReference>
<dbReference type="AlphaFoldDB" id="A0A8H9FZ99"/>
<reference evidence="2" key="1">
    <citation type="journal article" date="2014" name="Int. J. Syst. Evol. Microbiol.">
        <title>Complete genome sequence of Corynebacterium casei LMG S-19264T (=DSM 44701T), isolated from a smear-ripened cheese.</title>
        <authorList>
            <consortium name="US DOE Joint Genome Institute (JGI-PGF)"/>
            <person name="Walter F."/>
            <person name="Albersmeier A."/>
            <person name="Kalinowski J."/>
            <person name="Ruckert C."/>
        </authorList>
    </citation>
    <scope>NUCLEOTIDE SEQUENCE</scope>
    <source>
        <strain evidence="2">CGMCC 1.15966</strain>
    </source>
</reference>
<dbReference type="Gene3D" id="3.40.50.880">
    <property type="match status" value="1"/>
</dbReference>
<dbReference type="InterPro" id="IPR024078">
    <property type="entry name" value="LmbE-like_dom_sf"/>
</dbReference>
<dbReference type="RefSeq" id="WP_182497763.1">
    <property type="nucleotide sequence ID" value="NZ_BMKM01000001.1"/>
</dbReference>
<organism evidence="2 3">
    <name type="scientific">Sphingobacterium cellulitidis</name>
    <dbReference type="NCBI Taxonomy" id="1768011"/>
    <lineage>
        <taxon>Bacteria</taxon>
        <taxon>Pseudomonadati</taxon>
        <taxon>Bacteroidota</taxon>
        <taxon>Sphingobacteriia</taxon>
        <taxon>Sphingobacteriales</taxon>
        <taxon>Sphingobacteriaceae</taxon>
        <taxon>Sphingobacterium</taxon>
    </lineage>
</organism>
<name>A0A8H9FZ99_9SPHI</name>
<dbReference type="InterPro" id="IPR003737">
    <property type="entry name" value="GlcNAc_PI_deacetylase-related"/>
</dbReference>
<evidence type="ECO:0000313" key="3">
    <source>
        <dbReference type="Proteomes" id="UP000614460"/>
    </source>
</evidence>
<proteinExistence type="predicted"/>
<dbReference type="Proteomes" id="UP000614460">
    <property type="component" value="Unassembled WGS sequence"/>
</dbReference>
<keyword evidence="1" id="KW-0732">Signal</keyword>
<accession>A0A8H9FZ99</accession>
<feature type="signal peptide" evidence="1">
    <location>
        <begin position="1"/>
        <end position="19"/>
    </location>
</feature>
<dbReference type="EMBL" id="BMKM01000001">
    <property type="protein sequence ID" value="GGE11938.1"/>
    <property type="molecule type" value="Genomic_DNA"/>
</dbReference>
<protein>
    <submittedName>
        <fullName evidence="2">PIG-L domain-containing protein</fullName>
    </submittedName>
</protein>
<evidence type="ECO:0000256" key="1">
    <source>
        <dbReference type="SAM" id="SignalP"/>
    </source>
</evidence>
<dbReference type="SUPFAM" id="SSF52317">
    <property type="entry name" value="Class I glutamine amidotransferase-like"/>
    <property type="match status" value="1"/>
</dbReference>
<keyword evidence="3" id="KW-1185">Reference proteome</keyword>
<feature type="chain" id="PRO_5033987780" evidence="1">
    <location>
        <begin position="20"/>
        <end position="812"/>
    </location>
</feature>
<reference evidence="2" key="2">
    <citation type="submission" date="2020-09" db="EMBL/GenBank/DDBJ databases">
        <authorList>
            <person name="Sun Q."/>
            <person name="Zhou Y."/>
        </authorList>
    </citation>
    <scope>NUCLEOTIDE SEQUENCE</scope>
    <source>
        <strain evidence="2">CGMCC 1.15966</strain>
    </source>
</reference>
<gene>
    <name evidence="2" type="ORF">GCM10011516_07130</name>
</gene>
<dbReference type="SUPFAM" id="SSF102588">
    <property type="entry name" value="LmbE-like"/>
    <property type="match status" value="1"/>
</dbReference>
<dbReference type="Pfam" id="PF02585">
    <property type="entry name" value="PIG-L"/>
    <property type="match status" value="1"/>
</dbReference>
<sequence length="812" mass="91168">MIHRLLGLLFLFLASFSVAFSQQSNSAALIKLKIDKLGTLGTALYFAAHPDDENTRLIAYLANDRKYRTAYLSLTRGDGGQNLLGTEQGIELGLIRTQELLAARAIDKGEQYFSAAYDFGFSKTHDETFSFWKKEDILREAVYLIRKLQPDVIINRFPPDSRGGHGHHQASAMLAKEAYEAAADPKRFPEQLKDLKPWKAKRIVWNTANFGGMNNTSEEQLKVVLNDYNPLMGYSYGEISAMSRSEHKSQGFGSASNRGKTTEYFDHVAGEKATQDLFDGVNTTWERLAEPVKPIEVKIQEIQKAYDLNQPENSIKSLVELHTLVKALKPSVYRDKKIQDIEDIILSCAGIVAESIASKPNFVVDQDFPVNNEIIKRASNIEVKLIAIDDKQIGDVLPANETKKYEAQKSINHWTQPYWLEKPNSLGKFDIEDQDFGFPENQNNPSTKFKLEVAGLPITFEKPVEYRYVDPVRGEIHQPVSISPVLTASISSSQALLKTGEKKTISLIIKNNSDQNQKAQLSLKQTDGLTISPNQESFEIPANEISVKTFEISNPKNSASSEIQPLLNAEPIHSFKKISYQHIPDITWFPLVNLKVKGLEINNPLKKIGYIHGAGDLVPSALENIGVQVDLLNSDLLTSTNLKQYDAIIVGIRAYNVSHNANQWLPVLFDYVEQGGTVLAQYNVNSRMSTNKFGPYPFEINRDRVTEEDAKVTFTEENDPILNYPNKITMKDFEGWVQERGLYFASNIAPEYRTPLSMADKNEQQNKGSLLVANYGKGKFVYTSLAFFRQLPAGVPGAIRLFVNLLAKNEKN</sequence>
<dbReference type="Gene3D" id="3.40.50.10320">
    <property type="entry name" value="LmbE-like"/>
    <property type="match status" value="1"/>
</dbReference>